<keyword evidence="2" id="KW-1185">Reference proteome</keyword>
<evidence type="ECO:0000313" key="1">
    <source>
        <dbReference type="EMBL" id="KAJ9095770.1"/>
    </source>
</evidence>
<evidence type="ECO:0000313" key="2">
    <source>
        <dbReference type="Proteomes" id="UP001230649"/>
    </source>
</evidence>
<sequence>MLTAFRAAISIVKYPRAFSTSTSLRHITRIPIKLPSRRNTTVYAFLERFQIILLVDSEKRTFYAEDSLKSTESKREAKIAVHKKFPTRDAAEAFLGNGTNTSSQPYSIPSVPLTERGPPKRASKGYYAVKSGLKPGIYNDWAVYKRFPTRAAAEDFINGAETRPPASEAFDAASEPTELLHETTRGSRNAIPPSITDTSPSADQELDQQRELARNQGFTITSGPSGSLVVYTDGSSRGNGQRGATAGSGVWWADKGRARTLNLAERLPGQLQTNNRAELLAIIRALESCPFPQLPLEIRTDSQYSIACITQYLPSWIKNNFVSTSGQPVKNKDMIVHLLALLNQRGPKNGVRFVHVRAHRGEVGNEGADIVPDRLDWFTLENANRFTTRRQDLLQQSRNETAQSSAEPIRERKAQKSGSTIPSEDDIIPVEIEKWRLLMWSRVYREYNWAALAKPLRLLLNITSICIVRNYNLRIDRVRDNAM</sequence>
<gene>
    <name evidence="1" type="ORF">QFC20_006565</name>
</gene>
<accession>A0ACC2V8U6</accession>
<protein>
    <submittedName>
        <fullName evidence="1">Uncharacterized protein</fullName>
    </submittedName>
</protein>
<organism evidence="1 2">
    <name type="scientific">Naganishia adeliensis</name>
    <dbReference type="NCBI Taxonomy" id="92952"/>
    <lineage>
        <taxon>Eukaryota</taxon>
        <taxon>Fungi</taxon>
        <taxon>Dikarya</taxon>
        <taxon>Basidiomycota</taxon>
        <taxon>Agaricomycotina</taxon>
        <taxon>Tremellomycetes</taxon>
        <taxon>Filobasidiales</taxon>
        <taxon>Filobasidiaceae</taxon>
        <taxon>Naganishia</taxon>
    </lineage>
</organism>
<name>A0ACC2V8U6_9TREE</name>
<proteinExistence type="predicted"/>
<comment type="caution">
    <text evidence="1">The sequence shown here is derived from an EMBL/GenBank/DDBJ whole genome shotgun (WGS) entry which is preliminary data.</text>
</comment>
<dbReference type="Proteomes" id="UP001230649">
    <property type="component" value="Unassembled WGS sequence"/>
</dbReference>
<dbReference type="EMBL" id="JASBWS010000120">
    <property type="protein sequence ID" value="KAJ9095770.1"/>
    <property type="molecule type" value="Genomic_DNA"/>
</dbReference>
<reference evidence="1" key="1">
    <citation type="submission" date="2023-04" db="EMBL/GenBank/DDBJ databases">
        <title>Draft Genome sequencing of Naganishia species isolated from polar environments using Oxford Nanopore Technology.</title>
        <authorList>
            <person name="Leo P."/>
            <person name="Venkateswaran K."/>
        </authorList>
    </citation>
    <scope>NUCLEOTIDE SEQUENCE</scope>
    <source>
        <strain evidence="1">MNA-CCFEE 5262</strain>
    </source>
</reference>